<dbReference type="SUPFAM" id="SSF52266">
    <property type="entry name" value="SGNH hydrolase"/>
    <property type="match status" value="1"/>
</dbReference>
<dbReference type="RefSeq" id="WP_074735605.1">
    <property type="nucleotide sequence ID" value="NZ_FNNP01000001.1"/>
</dbReference>
<evidence type="ECO:0000259" key="1">
    <source>
        <dbReference type="Pfam" id="PF13472"/>
    </source>
</evidence>
<dbReference type="Proteomes" id="UP000183400">
    <property type="component" value="Unassembled WGS sequence"/>
</dbReference>
<evidence type="ECO:0000313" key="3">
    <source>
        <dbReference type="Proteomes" id="UP000183400"/>
    </source>
</evidence>
<feature type="domain" description="SGNH hydrolase-type esterase" evidence="1">
    <location>
        <begin position="30"/>
        <end position="209"/>
    </location>
</feature>
<gene>
    <name evidence="2" type="ORF">SAMN05444358_1011459</name>
</gene>
<proteinExistence type="predicted"/>
<evidence type="ECO:0000313" key="2">
    <source>
        <dbReference type="EMBL" id="SDW66968.1"/>
    </source>
</evidence>
<name>A0A1H2VF75_9RHOB</name>
<dbReference type="STRING" id="985054.SAMN05444358_1011459"/>
<dbReference type="PROSITE" id="PS51257">
    <property type="entry name" value="PROKAR_LIPOPROTEIN"/>
    <property type="match status" value="1"/>
</dbReference>
<protein>
    <submittedName>
        <fullName evidence="2">Lysophospholipase L1</fullName>
    </submittedName>
</protein>
<keyword evidence="3" id="KW-1185">Reference proteome</keyword>
<dbReference type="EMBL" id="FNNP01000001">
    <property type="protein sequence ID" value="SDW66968.1"/>
    <property type="molecule type" value="Genomic_DNA"/>
</dbReference>
<dbReference type="Gene3D" id="3.40.50.1110">
    <property type="entry name" value="SGNH hydrolase"/>
    <property type="match status" value="1"/>
</dbReference>
<accession>A0A1H2VF75</accession>
<dbReference type="Pfam" id="PF13472">
    <property type="entry name" value="Lipase_GDSL_2"/>
    <property type="match status" value="1"/>
</dbReference>
<dbReference type="AlphaFoldDB" id="A0A1H2VF75"/>
<organism evidence="2 3">
    <name type="scientific">Ruegeria halocynthiae</name>
    <dbReference type="NCBI Taxonomy" id="985054"/>
    <lineage>
        <taxon>Bacteria</taxon>
        <taxon>Pseudomonadati</taxon>
        <taxon>Pseudomonadota</taxon>
        <taxon>Alphaproteobacteria</taxon>
        <taxon>Rhodobacterales</taxon>
        <taxon>Roseobacteraceae</taxon>
        <taxon>Ruegeria</taxon>
    </lineage>
</organism>
<dbReference type="GO" id="GO:0016788">
    <property type="term" value="F:hydrolase activity, acting on ester bonds"/>
    <property type="evidence" value="ECO:0007669"/>
    <property type="project" value="UniProtKB-ARBA"/>
</dbReference>
<dbReference type="OrthoDB" id="7840049at2"/>
<reference evidence="3" key="1">
    <citation type="submission" date="2016-10" db="EMBL/GenBank/DDBJ databases">
        <authorList>
            <person name="Varghese N."/>
            <person name="Submissions S."/>
        </authorList>
    </citation>
    <scope>NUCLEOTIDE SEQUENCE [LARGE SCALE GENOMIC DNA]</scope>
    <source>
        <strain evidence="3">DSM 27839</strain>
    </source>
</reference>
<sequence length="227" mass="24414">MNKLLLLGCLGVLLGCQEMPASTPDAKVIAVGDSLMAWNGTSGNSIPDVVERSIGEPVLDRSASAAWLQTGFDADGAPDSGVQAQFVPGEWDWAIVNGGGNDLMLGCACMRCSGVINTMISKDGQYGQVPDFLRRIRDGGTQVIYVGYLRSPDLITPIEHCKGEGDEFEARIKRLAQKEAGITFVSVQDVAQPGDPSYFSFDLIHPSRKSSRIIGERIAQVIKQPRS</sequence>
<dbReference type="InterPro" id="IPR036514">
    <property type="entry name" value="SGNH_hydro_sf"/>
</dbReference>
<dbReference type="CDD" id="cd00229">
    <property type="entry name" value="SGNH_hydrolase"/>
    <property type="match status" value="1"/>
</dbReference>
<dbReference type="InterPro" id="IPR013830">
    <property type="entry name" value="SGNH_hydro"/>
</dbReference>